<evidence type="ECO:0000313" key="3">
    <source>
        <dbReference type="Proteomes" id="UP000590524"/>
    </source>
</evidence>
<protein>
    <submittedName>
        <fullName evidence="2">Uncharacterized protein</fullName>
    </submittedName>
</protein>
<keyword evidence="1" id="KW-0472">Membrane</keyword>
<keyword evidence="1" id="KW-1133">Transmembrane helix</keyword>
<name>A0A7W6PYZ3_9SPHN</name>
<keyword evidence="3" id="KW-1185">Reference proteome</keyword>
<keyword evidence="1" id="KW-0812">Transmembrane</keyword>
<dbReference type="EMBL" id="JACIEU010000059">
    <property type="protein sequence ID" value="MBB4151934.1"/>
    <property type="molecule type" value="Genomic_DNA"/>
</dbReference>
<reference evidence="2 3" key="1">
    <citation type="submission" date="2020-08" db="EMBL/GenBank/DDBJ databases">
        <title>Genomic Encyclopedia of Type Strains, Phase IV (KMG-IV): sequencing the most valuable type-strain genomes for metagenomic binning, comparative biology and taxonomic classification.</title>
        <authorList>
            <person name="Goeker M."/>
        </authorList>
    </citation>
    <scope>NUCLEOTIDE SEQUENCE [LARGE SCALE GENOMIC DNA]</scope>
    <source>
        <strain evidence="2 3">DSM 19371</strain>
    </source>
</reference>
<gene>
    <name evidence="2" type="ORF">GGQ90_005748</name>
</gene>
<sequence>MTLCGVRVRTVVVLLVGVPCAGLASGMGMHWVIGQDAMGVTVVQPEP</sequence>
<proteinExistence type="predicted"/>
<evidence type="ECO:0000256" key="1">
    <source>
        <dbReference type="SAM" id="Phobius"/>
    </source>
</evidence>
<feature type="transmembrane region" description="Helical" evidence="1">
    <location>
        <begin position="12"/>
        <end position="33"/>
    </location>
</feature>
<dbReference type="Proteomes" id="UP000590524">
    <property type="component" value="Unassembled WGS sequence"/>
</dbReference>
<dbReference type="AlphaFoldDB" id="A0A7W6PYZ3"/>
<organism evidence="2 3">
    <name type="scientific">Sphingobium scionense</name>
    <dbReference type="NCBI Taxonomy" id="1404341"/>
    <lineage>
        <taxon>Bacteria</taxon>
        <taxon>Pseudomonadati</taxon>
        <taxon>Pseudomonadota</taxon>
        <taxon>Alphaproteobacteria</taxon>
        <taxon>Sphingomonadales</taxon>
        <taxon>Sphingomonadaceae</taxon>
        <taxon>Sphingobium</taxon>
    </lineage>
</organism>
<feature type="non-terminal residue" evidence="2">
    <location>
        <position position="47"/>
    </location>
</feature>
<accession>A0A7W6PYZ3</accession>
<evidence type="ECO:0000313" key="2">
    <source>
        <dbReference type="EMBL" id="MBB4151934.1"/>
    </source>
</evidence>
<comment type="caution">
    <text evidence="2">The sequence shown here is derived from an EMBL/GenBank/DDBJ whole genome shotgun (WGS) entry which is preliminary data.</text>
</comment>